<dbReference type="Pfam" id="PF13602">
    <property type="entry name" value="ADH_zinc_N_2"/>
    <property type="match status" value="1"/>
</dbReference>
<dbReference type="SUPFAM" id="SSF51735">
    <property type="entry name" value="NAD(P)-binding Rossmann-fold domains"/>
    <property type="match status" value="1"/>
</dbReference>
<keyword evidence="1" id="KW-0560">Oxidoreductase</keyword>
<dbReference type="PANTHER" id="PTHR44054:SF1">
    <property type="entry name" value="SYNAPTIC VESICLE MEMBRANE PROTEIN VAT-1 HOMOLOG"/>
    <property type="match status" value="1"/>
</dbReference>
<evidence type="ECO:0000313" key="4">
    <source>
        <dbReference type="Proteomes" id="UP000183080"/>
    </source>
</evidence>
<sequence length="336" mass="36416">MESIIVTRHGDPDCMELQELPTPSPGSGEICIRVSKAGINFADILARMGLYPGAPKPPFTPGMEVSGTVHEVGPDVKNFKVGDRVVGSGGSGGYSTHTISKAATVFKIPDEITFEVAAAFPAVYFTSYLMVIHPGALQHGESILIHGAAGGVGLAATELAKIAGAKNIFGTCSPNKHDFISDNGVLPIDKDNFLAEIMDWTEGQGVDLVLDPIGGEHLMQSYRCLGSGGRVCSFGISDMAPTKRKSQWARLKSWLTFPKFDPLKMMSSNRGVFGIHLGRWKNLDHLEKAKDDLLSWIDEGKINPHVDKVFSKEQASDAHHYIQDRKNIGKVLIDFD</sequence>
<name>A0A1J5TJT4_9ARCH</name>
<dbReference type="GO" id="GO:0043168">
    <property type="term" value="F:anion binding"/>
    <property type="evidence" value="ECO:0007669"/>
    <property type="project" value="UniProtKB-ARBA"/>
</dbReference>
<dbReference type="InterPro" id="IPR036291">
    <property type="entry name" value="NAD(P)-bd_dom_sf"/>
</dbReference>
<dbReference type="InterPro" id="IPR011032">
    <property type="entry name" value="GroES-like_sf"/>
</dbReference>
<dbReference type="Proteomes" id="UP000183080">
    <property type="component" value="Unassembled WGS sequence"/>
</dbReference>
<dbReference type="PANTHER" id="PTHR44054">
    <property type="entry name" value="SYNAPTIC VESICLE MEMBRANE PROTEIN VAT-1 HOMOLOG-LIKE"/>
    <property type="match status" value="1"/>
</dbReference>
<dbReference type="GO" id="GO:0016616">
    <property type="term" value="F:oxidoreductase activity, acting on the CH-OH group of donors, NAD or NADP as acceptor"/>
    <property type="evidence" value="ECO:0007669"/>
    <property type="project" value="UniProtKB-ARBA"/>
</dbReference>
<dbReference type="SUPFAM" id="SSF50129">
    <property type="entry name" value="GroES-like"/>
    <property type="match status" value="1"/>
</dbReference>
<proteinExistence type="predicted"/>
<accession>A0A1J5TJT4</accession>
<organism evidence="3 4">
    <name type="scientific">Marine Group III euryarchaeote CG-Epi1</name>
    <dbReference type="NCBI Taxonomy" id="1888995"/>
    <lineage>
        <taxon>Archaea</taxon>
        <taxon>Methanobacteriati</taxon>
        <taxon>Thermoplasmatota</taxon>
        <taxon>Thermoplasmata</taxon>
        <taxon>Candidatus Thermoprofundales</taxon>
    </lineage>
</organism>
<protein>
    <recommendedName>
        <fullName evidence="2">Enoyl reductase (ER) domain-containing protein</fullName>
    </recommendedName>
</protein>
<dbReference type="InterPro" id="IPR020843">
    <property type="entry name" value="ER"/>
</dbReference>
<dbReference type="EMBL" id="MIZA01000001">
    <property type="protein sequence ID" value="OIR21218.1"/>
    <property type="molecule type" value="Genomic_DNA"/>
</dbReference>
<dbReference type="SMART" id="SM00829">
    <property type="entry name" value="PKS_ER"/>
    <property type="match status" value="1"/>
</dbReference>
<evidence type="ECO:0000256" key="1">
    <source>
        <dbReference type="ARBA" id="ARBA00023002"/>
    </source>
</evidence>
<dbReference type="GO" id="GO:0030554">
    <property type="term" value="F:adenyl nucleotide binding"/>
    <property type="evidence" value="ECO:0007669"/>
    <property type="project" value="UniProtKB-ARBA"/>
</dbReference>
<dbReference type="InterPro" id="IPR013154">
    <property type="entry name" value="ADH-like_N"/>
</dbReference>
<dbReference type="AlphaFoldDB" id="A0A1J5TJT4"/>
<comment type="caution">
    <text evidence="3">The sequence shown here is derived from an EMBL/GenBank/DDBJ whole genome shotgun (WGS) entry which is preliminary data.</text>
</comment>
<dbReference type="Pfam" id="PF08240">
    <property type="entry name" value="ADH_N"/>
    <property type="match status" value="1"/>
</dbReference>
<gene>
    <name evidence="3" type="ORF">BD935_00335</name>
</gene>
<reference evidence="3 4" key="1">
    <citation type="submission" date="2016-08" db="EMBL/GenBank/DDBJ databases">
        <title>New Insights into Marine Group III Euryarchaeota, from dark to light.</title>
        <authorList>
            <person name="Haro-Moreno J.M."/>
            <person name="Rodriguez-Valera F."/>
            <person name="Lopez-Garcia P."/>
            <person name="Moreira D."/>
            <person name="Martin-Cuadrado A.B."/>
        </authorList>
    </citation>
    <scope>NUCLEOTIDE SEQUENCE [LARGE SCALE GENOMIC DNA]</scope>
    <source>
        <strain evidence="3">CG-Epi1</strain>
    </source>
</reference>
<dbReference type="Gene3D" id="3.90.180.10">
    <property type="entry name" value="Medium-chain alcohol dehydrogenases, catalytic domain"/>
    <property type="match status" value="1"/>
</dbReference>
<dbReference type="Gene3D" id="3.40.50.720">
    <property type="entry name" value="NAD(P)-binding Rossmann-like Domain"/>
    <property type="match status" value="1"/>
</dbReference>
<dbReference type="STRING" id="1888995.BD935_00335"/>
<feature type="domain" description="Enoyl reductase (ER)" evidence="2">
    <location>
        <begin position="10"/>
        <end position="333"/>
    </location>
</feature>
<evidence type="ECO:0000259" key="2">
    <source>
        <dbReference type="SMART" id="SM00829"/>
    </source>
</evidence>
<evidence type="ECO:0000313" key="3">
    <source>
        <dbReference type="EMBL" id="OIR21218.1"/>
    </source>
</evidence>
<dbReference type="InterPro" id="IPR052100">
    <property type="entry name" value="SV-ATPase_mito-regulator"/>
</dbReference>
<dbReference type="GO" id="GO:0044281">
    <property type="term" value="P:small molecule metabolic process"/>
    <property type="evidence" value="ECO:0007669"/>
    <property type="project" value="UniProtKB-ARBA"/>
</dbReference>